<dbReference type="Proteomes" id="UP000829756">
    <property type="component" value="Chromosome"/>
</dbReference>
<evidence type="ECO:0000256" key="4">
    <source>
        <dbReference type="ARBA" id="ARBA00022679"/>
    </source>
</evidence>
<reference evidence="16 18" key="1">
    <citation type="submission" date="2019-03" db="EMBL/GenBank/DDBJ databases">
        <title>Genomic Encyclopedia of Type Strains, Phase IV (KMG-IV): sequencing the most valuable type-strain genomes for metagenomic binning, comparative biology and taxonomic classification.</title>
        <authorList>
            <person name="Goeker M."/>
        </authorList>
    </citation>
    <scope>NUCLEOTIDE SEQUENCE [LARGE SCALE GENOMIC DNA]</scope>
    <source>
        <strain evidence="16 18">DSM 17474</strain>
    </source>
</reference>
<dbReference type="InterPro" id="IPR015806">
    <property type="entry name" value="Pyrv_Knase_insert_dom_sf"/>
</dbReference>
<dbReference type="SUPFAM" id="SSF50800">
    <property type="entry name" value="PK beta-barrel domain-like"/>
    <property type="match status" value="1"/>
</dbReference>
<comment type="catalytic activity">
    <reaction evidence="13">
        <text>pyruvate + ATP = phosphoenolpyruvate + ADP + H(+)</text>
        <dbReference type="Rhea" id="RHEA:18157"/>
        <dbReference type="ChEBI" id="CHEBI:15361"/>
        <dbReference type="ChEBI" id="CHEBI:15378"/>
        <dbReference type="ChEBI" id="CHEBI:30616"/>
        <dbReference type="ChEBI" id="CHEBI:58702"/>
        <dbReference type="ChEBI" id="CHEBI:456216"/>
        <dbReference type="EC" id="2.7.1.40"/>
    </reaction>
</comment>
<dbReference type="InterPro" id="IPR011037">
    <property type="entry name" value="Pyrv_Knase-like_insert_dom_sf"/>
</dbReference>
<reference evidence="17" key="2">
    <citation type="submission" date="2021-12" db="EMBL/GenBank/DDBJ databases">
        <authorList>
            <person name="Veyrier F.J."/>
        </authorList>
    </citation>
    <scope>NUCLEOTIDE SEQUENCE</scope>
    <source>
        <strain evidence="17">1258/02</strain>
    </source>
</reference>
<dbReference type="Gene3D" id="3.20.20.60">
    <property type="entry name" value="Phosphoenolpyruvate-binding domains"/>
    <property type="match status" value="1"/>
</dbReference>
<dbReference type="Gene3D" id="2.40.33.10">
    <property type="entry name" value="PK beta-barrel domain-like"/>
    <property type="match status" value="1"/>
</dbReference>
<evidence type="ECO:0000259" key="15">
    <source>
        <dbReference type="Pfam" id="PF02887"/>
    </source>
</evidence>
<dbReference type="RefSeq" id="WP_132954416.1">
    <property type="nucleotide sequence ID" value="NZ_CALJUB010000012.1"/>
</dbReference>
<feature type="domain" description="Pyruvate kinase C-terminal" evidence="15">
    <location>
        <begin position="373"/>
        <end position="485"/>
    </location>
</feature>
<dbReference type="Gene3D" id="3.40.1380.20">
    <property type="entry name" value="Pyruvate kinase, C-terminal domain"/>
    <property type="match status" value="1"/>
</dbReference>
<keyword evidence="18" id="KW-1185">Reference proteome</keyword>
<evidence type="ECO:0000256" key="5">
    <source>
        <dbReference type="ARBA" id="ARBA00022723"/>
    </source>
</evidence>
<evidence type="ECO:0000313" key="19">
    <source>
        <dbReference type="Proteomes" id="UP000829756"/>
    </source>
</evidence>
<comment type="similarity">
    <text evidence="2 13">Belongs to the pyruvate kinase family.</text>
</comment>
<keyword evidence="10 13" id="KW-0324">Glycolysis</keyword>
<proteinExistence type="inferred from homology"/>
<protein>
    <recommendedName>
        <fullName evidence="3 12">Pyruvate kinase</fullName>
        <ecNumber evidence="3 12">2.7.1.40</ecNumber>
    </recommendedName>
</protein>
<organism evidence="17 19">
    <name type="scientific">Uruburuella suis</name>
    <dbReference type="NCBI Taxonomy" id="252130"/>
    <lineage>
        <taxon>Bacteria</taxon>
        <taxon>Pseudomonadati</taxon>
        <taxon>Pseudomonadota</taxon>
        <taxon>Betaproteobacteria</taxon>
        <taxon>Neisseriales</taxon>
        <taxon>Neisseriaceae</taxon>
        <taxon>Uruburuella</taxon>
    </lineage>
</organism>
<evidence type="ECO:0000313" key="18">
    <source>
        <dbReference type="Proteomes" id="UP000294721"/>
    </source>
</evidence>
<dbReference type="InterPro" id="IPR015813">
    <property type="entry name" value="Pyrv/PenolPyrv_kinase-like_dom"/>
</dbReference>
<keyword evidence="8" id="KW-0067">ATP-binding</keyword>
<dbReference type="NCBIfam" id="NF004978">
    <property type="entry name" value="PRK06354.1"/>
    <property type="match status" value="1"/>
</dbReference>
<dbReference type="NCBIfam" id="NF004491">
    <property type="entry name" value="PRK05826.1"/>
    <property type="match status" value="1"/>
</dbReference>
<keyword evidence="4 13" id="KW-0808">Transferase</keyword>
<dbReference type="EC" id="2.7.1.40" evidence="3 12"/>
<keyword evidence="11 17" id="KW-0670">Pyruvate</keyword>
<dbReference type="InterPro" id="IPR015795">
    <property type="entry name" value="Pyrv_Knase_C"/>
</dbReference>
<dbReference type="EMBL" id="CP091507">
    <property type="protein sequence ID" value="UOO79367.1"/>
    <property type="molecule type" value="Genomic_DNA"/>
</dbReference>
<evidence type="ECO:0000256" key="10">
    <source>
        <dbReference type="ARBA" id="ARBA00023152"/>
    </source>
</evidence>
<dbReference type="GO" id="GO:0005524">
    <property type="term" value="F:ATP binding"/>
    <property type="evidence" value="ECO:0007669"/>
    <property type="project" value="UniProtKB-KW"/>
</dbReference>
<evidence type="ECO:0000313" key="16">
    <source>
        <dbReference type="EMBL" id="TCP02338.1"/>
    </source>
</evidence>
<name>A0AAE9KHY1_9NEIS</name>
<dbReference type="Pfam" id="PF00224">
    <property type="entry name" value="PK"/>
    <property type="match status" value="1"/>
</dbReference>
<dbReference type="EMBL" id="SLXE01000025">
    <property type="protein sequence ID" value="TCP02338.1"/>
    <property type="molecule type" value="Genomic_DNA"/>
</dbReference>
<dbReference type="InterPro" id="IPR001697">
    <property type="entry name" value="Pyr_Knase"/>
</dbReference>
<dbReference type="NCBIfam" id="TIGR01064">
    <property type="entry name" value="pyruv_kin"/>
    <property type="match status" value="1"/>
</dbReference>
<evidence type="ECO:0000256" key="3">
    <source>
        <dbReference type="ARBA" id="ARBA00012142"/>
    </source>
</evidence>
<evidence type="ECO:0000256" key="1">
    <source>
        <dbReference type="ARBA" id="ARBA00004997"/>
    </source>
</evidence>
<dbReference type="SUPFAM" id="SSF52935">
    <property type="entry name" value="PK C-terminal domain-like"/>
    <property type="match status" value="1"/>
</dbReference>
<evidence type="ECO:0000256" key="11">
    <source>
        <dbReference type="ARBA" id="ARBA00023317"/>
    </source>
</evidence>
<dbReference type="GO" id="GO:0004743">
    <property type="term" value="F:pyruvate kinase activity"/>
    <property type="evidence" value="ECO:0007669"/>
    <property type="project" value="UniProtKB-UniRule"/>
</dbReference>
<dbReference type="FunFam" id="2.40.33.10:FF:000001">
    <property type="entry name" value="Pyruvate kinase"/>
    <property type="match status" value="1"/>
</dbReference>
<dbReference type="AlphaFoldDB" id="A0AAE9KHY1"/>
<evidence type="ECO:0000256" key="9">
    <source>
        <dbReference type="ARBA" id="ARBA00022842"/>
    </source>
</evidence>
<evidence type="ECO:0000256" key="13">
    <source>
        <dbReference type="RuleBase" id="RU000504"/>
    </source>
</evidence>
<dbReference type="PRINTS" id="PR01050">
    <property type="entry name" value="PYRUVTKNASE"/>
</dbReference>
<gene>
    <name evidence="17" type="primary">pyk</name>
    <name evidence="16" type="ORF">EV680_1258</name>
    <name evidence="17" type="ORF">LVJ78_11940</name>
</gene>
<evidence type="ECO:0000256" key="8">
    <source>
        <dbReference type="ARBA" id="ARBA00022840"/>
    </source>
</evidence>
<keyword evidence="6" id="KW-0547">Nucleotide-binding</keyword>
<evidence type="ECO:0000256" key="12">
    <source>
        <dbReference type="NCBIfam" id="TIGR01064"/>
    </source>
</evidence>
<feature type="domain" description="Pyruvate kinase barrel" evidence="14">
    <location>
        <begin position="13"/>
        <end position="339"/>
    </location>
</feature>
<dbReference type="KEGG" id="usu:LVJ78_11940"/>
<evidence type="ECO:0000313" key="17">
    <source>
        <dbReference type="EMBL" id="UOO79367.1"/>
    </source>
</evidence>
<evidence type="ECO:0000259" key="14">
    <source>
        <dbReference type="Pfam" id="PF00224"/>
    </source>
</evidence>
<accession>A0AAE9KHY1</accession>
<keyword evidence="7 13" id="KW-0418">Kinase</keyword>
<dbReference type="GO" id="GO:0016301">
    <property type="term" value="F:kinase activity"/>
    <property type="evidence" value="ECO:0007669"/>
    <property type="project" value="UniProtKB-KW"/>
</dbReference>
<dbReference type="PANTHER" id="PTHR11817">
    <property type="entry name" value="PYRUVATE KINASE"/>
    <property type="match status" value="1"/>
</dbReference>
<dbReference type="GO" id="GO:0000287">
    <property type="term" value="F:magnesium ion binding"/>
    <property type="evidence" value="ECO:0007669"/>
    <property type="project" value="UniProtKB-UniRule"/>
</dbReference>
<dbReference type="InterPro" id="IPR040442">
    <property type="entry name" value="Pyrv_kinase-like_dom_sf"/>
</dbReference>
<dbReference type="Proteomes" id="UP000294721">
    <property type="component" value="Unassembled WGS sequence"/>
</dbReference>
<keyword evidence="9 13" id="KW-0460">Magnesium</keyword>
<dbReference type="GO" id="GO:0030955">
    <property type="term" value="F:potassium ion binding"/>
    <property type="evidence" value="ECO:0007669"/>
    <property type="project" value="UniProtKB-UniRule"/>
</dbReference>
<evidence type="ECO:0000256" key="6">
    <source>
        <dbReference type="ARBA" id="ARBA00022741"/>
    </source>
</evidence>
<evidence type="ECO:0000256" key="7">
    <source>
        <dbReference type="ARBA" id="ARBA00022777"/>
    </source>
</evidence>
<dbReference type="InterPro" id="IPR036918">
    <property type="entry name" value="Pyrv_Knase_C_sf"/>
</dbReference>
<keyword evidence="5" id="KW-0479">Metal-binding</keyword>
<dbReference type="SUPFAM" id="SSF51621">
    <property type="entry name" value="Phosphoenolpyruvate/pyruvate domain"/>
    <property type="match status" value="1"/>
</dbReference>
<sequence>MSTKRDLTRIRHNTKIVATLGPGSNNVELLEDMIRVGGLNVVRFNFSHGTAEFHQENARIVREAAKKAGREVAIMADLQGPKIRVGKLENGFVELLAGEKLLLDAAHEGEGNRDRVGLDYRDLPNDVKAGDILLLDDGLLTLVVDSVNGSEIHTTVQNSHKLKSNKGINKQGGGLSAGALTEKDFRDLKTAIGIGCDYLAVSFVKSAEDMQIARNLVEQEMQGSKAVRPGLVSKIERVEAITNLDEIILASDGIMVARGDLAVEVGNAAVPALQKRMIKRARELRRFSITATQMMESMITNPVPTRAEVSDVANAVLDGTDAVMCSAETAVGAYPFETVRQMAVICAAAEAEQDSLNGVDESHQEAAVNTNLAIASGAVHVARAIDATAIVALTESGGTAFEISRHSIQLPIYAFTPSISAQRRMAMYRGVRPLMLATSCDHDTALNEVESMLVERKVLKSGEQYIVTSGSRMRESGSTDMLQVVKVR</sequence>
<comment type="pathway">
    <text evidence="1 13">Carbohydrate degradation; glycolysis; pyruvate from D-glyceraldehyde 3-phosphate: step 5/5.</text>
</comment>
<dbReference type="Pfam" id="PF02887">
    <property type="entry name" value="PK_C"/>
    <property type="match status" value="1"/>
</dbReference>
<dbReference type="InterPro" id="IPR015793">
    <property type="entry name" value="Pyrv_Knase_brl"/>
</dbReference>
<reference evidence="17" key="3">
    <citation type="journal article" date="2022" name="Res Sq">
        <title>Evolution of multicellular longitudinally dividing oral cavity symbionts (Neisseriaceae).</title>
        <authorList>
            <person name="Nyongesa S."/>
            <person name="Weber P."/>
            <person name="Bernet E."/>
            <person name="Pullido F."/>
            <person name="Nieckarz M."/>
            <person name="Delaby M."/>
            <person name="Nieves C."/>
            <person name="Viehboeck T."/>
            <person name="Krause N."/>
            <person name="Rivera-Millot A."/>
            <person name="Nakamura A."/>
            <person name="Vischer N."/>
            <person name="VanNieuwenhze M."/>
            <person name="Brun Y."/>
            <person name="Cava F."/>
            <person name="Bulgheresi S."/>
            <person name="Veyrier F."/>
        </authorList>
    </citation>
    <scope>NUCLEOTIDE SEQUENCE</scope>
    <source>
        <strain evidence="17">1258/02</strain>
    </source>
</reference>
<evidence type="ECO:0000256" key="2">
    <source>
        <dbReference type="ARBA" id="ARBA00008663"/>
    </source>
</evidence>